<dbReference type="STRING" id="563040.Saut_0600"/>
<dbReference type="Proteomes" id="UP000007803">
    <property type="component" value="Chromosome"/>
</dbReference>
<dbReference type="AlphaFoldDB" id="E0UPQ7"/>
<reference evidence="2" key="1">
    <citation type="journal article" date="2010" name="Stand. Genomic Sci.">
        <title>Complete genome sequence of Sulfurimonas autotrophica type strain (OK10).</title>
        <authorList>
            <person name="Sikorski J."/>
            <person name="Munk C."/>
            <person name="Lapidus A."/>
            <person name="Djao O."/>
            <person name="Lucas S."/>
            <person name="Glavina Del Rio T."/>
            <person name="Nolan M."/>
            <person name="Tice H."/>
            <person name="Han C."/>
            <person name="Cheng J."/>
            <person name="Tapia R."/>
            <person name="Goodwin L."/>
            <person name="Pitluck S."/>
            <person name="Liolios K."/>
            <person name="Ivanova N."/>
            <person name="Mavromatis K."/>
            <person name="Mikhailova N."/>
            <person name="Pati A."/>
            <person name="Sims D."/>
            <person name="Meincke L."/>
            <person name="Brettin T."/>
            <person name="Detter J."/>
            <person name="Chen A."/>
            <person name="Palaniappan K."/>
            <person name="Land M."/>
            <person name="Hauser L."/>
            <person name="Chang Y."/>
            <person name="Jeffries C."/>
            <person name="Rohde M."/>
            <person name="Lang E."/>
            <person name="Spring S."/>
            <person name="Goker M."/>
            <person name="Woyke T."/>
            <person name="Bristow J."/>
            <person name="Eisen J."/>
            <person name="Markowitz V."/>
            <person name="Hugenholtz P."/>
            <person name="Kyrpides N."/>
            <person name="Klenk H."/>
        </authorList>
    </citation>
    <scope>NUCLEOTIDE SEQUENCE [LARGE SCALE GENOMIC DNA]</scope>
    <source>
        <strain evidence="2">ATCC BAA-671 / DSM 16294 / JCM 11897 / OK10</strain>
    </source>
</reference>
<sequence>MLKKLFNKQVKKLQDCKQEKEILTKVAKMDIYDMHNYLKDGNTCEIGIDAIIKKILQKDTKENRRFVEIYDAKYKVGKCFDLILNILEYNNITKKTLSLIDDFLFLYSDLIREYDEKYEDKYQEKLKNALFFRRKDFE</sequence>
<accession>E0UPQ7</accession>
<organism evidence="1 2">
    <name type="scientific">Sulfurimonas autotrophica (strain ATCC BAA-671 / DSM 16294 / JCM 11897 / OK10)</name>
    <dbReference type="NCBI Taxonomy" id="563040"/>
    <lineage>
        <taxon>Bacteria</taxon>
        <taxon>Pseudomonadati</taxon>
        <taxon>Campylobacterota</taxon>
        <taxon>Epsilonproteobacteria</taxon>
        <taxon>Campylobacterales</taxon>
        <taxon>Sulfurimonadaceae</taxon>
        <taxon>Sulfurimonas</taxon>
    </lineage>
</organism>
<dbReference type="EMBL" id="CP002205">
    <property type="protein sequence ID" value="ADN08649.1"/>
    <property type="molecule type" value="Genomic_DNA"/>
</dbReference>
<keyword evidence="2" id="KW-1185">Reference proteome</keyword>
<name>E0UPQ7_SULAO</name>
<gene>
    <name evidence="1" type="ordered locus">Saut_0600</name>
</gene>
<proteinExistence type="predicted"/>
<protein>
    <submittedName>
        <fullName evidence="1">Uncharacterized protein</fullName>
    </submittedName>
</protein>
<dbReference type="HOGENOM" id="CLU_1854191_0_0_7"/>
<evidence type="ECO:0000313" key="2">
    <source>
        <dbReference type="Proteomes" id="UP000007803"/>
    </source>
</evidence>
<dbReference type="KEGG" id="sua:Saut_0600"/>
<evidence type="ECO:0000313" key="1">
    <source>
        <dbReference type="EMBL" id="ADN08649.1"/>
    </source>
</evidence>